<evidence type="ECO:0000313" key="3">
    <source>
        <dbReference type="Proteomes" id="UP001217417"/>
    </source>
</evidence>
<dbReference type="InterPro" id="IPR036742">
    <property type="entry name" value="ATP_synth_F1_esu_sf_mt"/>
</dbReference>
<dbReference type="Pfam" id="PF04627">
    <property type="entry name" value="ATP-synt_Eps"/>
    <property type="match status" value="1"/>
</dbReference>
<dbReference type="AlphaFoldDB" id="A0AAD7QQ56"/>
<comment type="caution">
    <text evidence="2">The sequence shown here is derived from an EMBL/GenBank/DDBJ whole genome shotgun (WGS) entry which is preliminary data.</text>
</comment>
<evidence type="ECO:0000313" key="2">
    <source>
        <dbReference type="EMBL" id="KAJ8099448.1"/>
    </source>
</evidence>
<dbReference type="GeneID" id="80883256"/>
<evidence type="ECO:0000256" key="1">
    <source>
        <dbReference type="ARBA" id="ARBA00009502"/>
    </source>
</evidence>
<protein>
    <submittedName>
        <fullName evidence="2">Mitochondrial ATP synthase</fullName>
    </submittedName>
</protein>
<dbReference type="InterPro" id="IPR006721">
    <property type="entry name" value="ATP_synth_F1_esu_mt"/>
</dbReference>
<dbReference type="GO" id="GO:0046933">
    <property type="term" value="F:proton-transporting ATP synthase activity, rotational mechanism"/>
    <property type="evidence" value="ECO:0007669"/>
    <property type="project" value="InterPro"/>
</dbReference>
<comment type="similarity">
    <text evidence="1">Belongs to the eukaryotic ATPase epsilon family.</text>
</comment>
<gene>
    <name evidence="2" type="ORF">POJ06DRAFT_256992</name>
</gene>
<dbReference type="PANTHER" id="PTHR12448:SF0">
    <property type="entry name" value="ATP SYNTHASE SUBUNIT EPSILON, MITOCHONDRIAL"/>
    <property type="match status" value="1"/>
</dbReference>
<organism evidence="2 3">
    <name type="scientific">Lipomyces tetrasporus</name>
    <dbReference type="NCBI Taxonomy" id="54092"/>
    <lineage>
        <taxon>Eukaryota</taxon>
        <taxon>Fungi</taxon>
        <taxon>Dikarya</taxon>
        <taxon>Ascomycota</taxon>
        <taxon>Saccharomycotina</taxon>
        <taxon>Lipomycetes</taxon>
        <taxon>Lipomycetales</taxon>
        <taxon>Lipomycetaceae</taxon>
        <taxon>Lipomyces</taxon>
    </lineage>
</organism>
<dbReference type="PANTHER" id="PTHR12448">
    <property type="entry name" value="ATP SYNTHASE EPSILON CHAIN, MITOCHONDRIAL"/>
    <property type="match status" value="1"/>
</dbReference>
<name>A0AAD7QQ56_9ASCO</name>
<dbReference type="GO" id="GO:0005743">
    <property type="term" value="C:mitochondrial inner membrane"/>
    <property type="evidence" value="ECO:0007669"/>
    <property type="project" value="InterPro"/>
</dbReference>
<dbReference type="GO" id="GO:0045259">
    <property type="term" value="C:proton-transporting ATP synthase complex"/>
    <property type="evidence" value="ECO:0007669"/>
    <property type="project" value="InterPro"/>
</dbReference>
<dbReference type="EMBL" id="JARPMG010000007">
    <property type="protein sequence ID" value="KAJ8099448.1"/>
    <property type="molecule type" value="Genomic_DNA"/>
</dbReference>
<dbReference type="Gene3D" id="1.10.1620.20">
    <property type="entry name" value="ATP synthase, F1 complex, epsilon subunit superfamily, mitochondrial"/>
    <property type="match status" value="1"/>
</dbReference>
<proteinExistence type="inferred from homology"/>
<sequence length="114" mass="13252">MVLLSRKSCRERWWLIVSGLRSAENLANYILDTRDHNSAPPCEHGQMILAWNNGMLMRLLGYSYNRYAAIAARATRRALKEDKRIAAERRENSEIRGAKWVNGKQGEYENNEKK</sequence>
<keyword evidence="3" id="KW-1185">Reference proteome</keyword>
<dbReference type="RefSeq" id="XP_056042898.1">
    <property type="nucleotide sequence ID" value="XM_056188090.1"/>
</dbReference>
<dbReference type="Proteomes" id="UP001217417">
    <property type="component" value="Unassembled WGS sequence"/>
</dbReference>
<dbReference type="SUPFAM" id="SSF48690">
    <property type="entry name" value="Epsilon subunit of mitochondrial F1F0-ATP synthase"/>
    <property type="match status" value="1"/>
</dbReference>
<dbReference type="GO" id="GO:0042776">
    <property type="term" value="P:proton motive force-driven mitochondrial ATP synthesis"/>
    <property type="evidence" value="ECO:0007669"/>
    <property type="project" value="TreeGrafter"/>
</dbReference>
<accession>A0AAD7QQ56</accession>
<reference evidence="2" key="1">
    <citation type="submission" date="2023-03" db="EMBL/GenBank/DDBJ databases">
        <title>Near-Complete genome sequence of Lipomyces tetrasporous NRRL Y-64009, an oleaginous yeast capable of growing on lignocellulosic hydrolysates.</title>
        <authorList>
            <consortium name="Lawrence Berkeley National Laboratory"/>
            <person name="Jagtap S.S."/>
            <person name="Liu J.-J."/>
            <person name="Walukiewicz H.E."/>
            <person name="Pangilinan J."/>
            <person name="Lipzen A."/>
            <person name="Ahrendt S."/>
            <person name="Koriabine M."/>
            <person name="Cobaugh K."/>
            <person name="Salamov A."/>
            <person name="Yoshinaga Y."/>
            <person name="Ng V."/>
            <person name="Daum C."/>
            <person name="Grigoriev I.V."/>
            <person name="Slininger P.J."/>
            <person name="Dien B.S."/>
            <person name="Jin Y.-S."/>
            <person name="Rao C.V."/>
        </authorList>
    </citation>
    <scope>NUCLEOTIDE SEQUENCE</scope>
    <source>
        <strain evidence="2">NRRL Y-64009</strain>
    </source>
</reference>